<dbReference type="EMBL" id="JADIKD010000006">
    <property type="protein sequence ID" value="MFK2916246.1"/>
    <property type="molecule type" value="Genomic_DNA"/>
</dbReference>
<dbReference type="InterPro" id="IPR016039">
    <property type="entry name" value="Thiolase-like"/>
</dbReference>
<dbReference type="Proteomes" id="UP001620408">
    <property type="component" value="Unassembled WGS sequence"/>
</dbReference>
<evidence type="ECO:0000313" key="6">
    <source>
        <dbReference type="EMBL" id="MFK2916246.1"/>
    </source>
</evidence>
<dbReference type="RefSeq" id="WP_379984898.1">
    <property type="nucleotide sequence ID" value="NZ_JADIKD010000006.1"/>
</dbReference>
<dbReference type="PROSITE" id="PS00606">
    <property type="entry name" value="KS3_1"/>
    <property type="match status" value="1"/>
</dbReference>
<reference evidence="6 7" key="1">
    <citation type="submission" date="2020-10" db="EMBL/GenBank/DDBJ databases">
        <title>Phylogeny of dyella-like bacteria.</title>
        <authorList>
            <person name="Fu J."/>
        </authorList>
    </citation>
    <scope>NUCLEOTIDE SEQUENCE [LARGE SCALE GENOMIC DNA]</scope>
    <source>
        <strain evidence="6 7">BB4</strain>
    </source>
</reference>
<dbReference type="InterPro" id="IPR018201">
    <property type="entry name" value="Ketoacyl_synth_AS"/>
</dbReference>
<dbReference type="SMART" id="SM00825">
    <property type="entry name" value="PKS_KS"/>
    <property type="match status" value="1"/>
</dbReference>
<accession>A0ABW8K012</accession>
<comment type="similarity">
    <text evidence="2 4">Belongs to the thiolase-like superfamily. Beta-ketoacyl-ACP synthases family.</text>
</comment>
<keyword evidence="3 4" id="KW-0808">Transferase</keyword>
<proteinExistence type="inferred from homology"/>
<dbReference type="Gene3D" id="3.40.47.10">
    <property type="match status" value="1"/>
</dbReference>
<dbReference type="CDD" id="cd00834">
    <property type="entry name" value="KAS_I_II"/>
    <property type="match status" value="1"/>
</dbReference>
<evidence type="ECO:0000256" key="2">
    <source>
        <dbReference type="ARBA" id="ARBA00008467"/>
    </source>
</evidence>
<dbReference type="InterPro" id="IPR000794">
    <property type="entry name" value="Beta-ketoacyl_synthase"/>
</dbReference>
<name>A0ABW8K012_9GAMM</name>
<dbReference type="PANTHER" id="PTHR11712">
    <property type="entry name" value="POLYKETIDE SYNTHASE-RELATED"/>
    <property type="match status" value="1"/>
</dbReference>
<dbReference type="InterPro" id="IPR014030">
    <property type="entry name" value="Ketoacyl_synth_N"/>
</dbReference>
<evidence type="ECO:0000256" key="1">
    <source>
        <dbReference type="ARBA" id="ARBA00005194"/>
    </source>
</evidence>
<dbReference type="InterPro" id="IPR020841">
    <property type="entry name" value="PKS_Beta-ketoAc_synthase_dom"/>
</dbReference>
<dbReference type="Pfam" id="PF02801">
    <property type="entry name" value="Ketoacyl-synt_C"/>
    <property type="match status" value="1"/>
</dbReference>
<evidence type="ECO:0000256" key="3">
    <source>
        <dbReference type="ARBA" id="ARBA00022679"/>
    </source>
</evidence>
<dbReference type="InterPro" id="IPR014031">
    <property type="entry name" value="Ketoacyl_synth_C"/>
</dbReference>
<evidence type="ECO:0000259" key="5">
    <source>
        <dbReference type="PROSITE" id="PS52004"/>
    </source>
</evidence>
<comment type="caution">
    <text evidence="6">The sequence shown here is derived from an EMBL/GenBank/DDBJ whole genome shotgun (WGS) entry which is preliminary data.</text>
</comment>
<dbReference type="NCBIfam" id="NF006618">
    <property type="entry name" value="PRK09185.1"/>
    <property type="match status" value="1"/>
</dbReference>
<evidence type="ECO:0000313" key="7">
    <source>
        <dbReference type="Proteomes" id="UP001620408"/>
    </source>
</evidence>
<dbReference type="Pfam" id="PF00109">
    <property type="entry name" value="ketoacyl-synt"/>
    <property type="match status" value="1"/>
</dbReference>
<dbReference type="PROSITE" id="PS52004">
    <property type="entry name" value="KS3_2"/>
    <property type="match status" value="1"/>
</dbReference>
<dbReference type="PANTHER" id="PTHR11712:SF320">
    <property type="entry name" value="BETA-KETOACYL SYNTHASE"/>
    <property type="match status" value="1"/>
</dbReference>
<keyword evidence="7" id="KW-1185">Reference proteome</keyword>
<dbReference type="SUPFAM" id="SSF53901">
    <property type="entry name" value="Thiolase-like"/>
    <property type="match status" value="2"/>
</dbReference>
<sequence>MSVPIHPLGVSAYTVTSALGHGLQDHLHALDTGRSGLHANDFSSAPLACWIGRVAGVEGSKLPNALSAWECRNNRLAWLGLTQDGFADRVRMARERYGAGRIALILGTSTASIGATEEAYRRLDADGHMPPDLRRPAIHMPHSLVAFVAEALGLEGPALTVSTACSSSAKVFASAERMIRLGLVDAAVVGGVDTLCDSVLFGFNALELVSPEPCQPFDRARRGISIGEAAGFALLERTDAQPDAARLLGYGESSDAHHMSTPHPEGLGAELALRAALARAGLEAAQVDYINLHGTASLKNDEVEAALVARAFPATTRASSTKAFTGHTLGAAGILEAAFTLLAIEHGLVPGNLGCNDPDPACGPQFAWRNEQKRVHIALSNSFGFGGNNACLAFGKVVA</sequence>
<protein>
    <submittedName>
        <fullName evidence="6">Beta-ketoacyl-[acyl-carrier-protein] synthase family protein</fullName>
    </submittedName>
</protein>
<organism evidence="6 7">
    <name type="scientific">Dyella koreensis</name>
    <dbReference type="NCBI Taxonomy" id="311235"/>
    <lineage>
        <taxon>Bacteria</taxon>
        <taxon>Pseudomonadati</taxon>
        <taxon>Pseudomonadota</taxon>
        <taxon>Gammaproteobacteria</taxon>
        <taxon>Lysobacterales</taxon>
        <taxon>Rhodanobacteraceae</taxon>
        <taxon>Dyella</taxon>
    </lineage>
</organism>
<gene>
    <name evidence="6" type="ORF">ISS97_03140</name>
</gene>
<comment type="pathway">
    <text evidence="1">Lipid metabolism; fatty acid biosynthesis.</text>
</comment>
<evidence type="ECO:0000256" key="4">
    <source>
        <dbReference type="RuleBase" id="RU003694"/>
    </source>
</evidence>
<feature type="domain" description="Ketosynthase family 3 (KS3)" evidence="5">
    <location>
        <begin position="1"/>
        <end position="396"/>
    </location>
</feature>